<organism evidence="1 2">
    <name type="scientific">Mus spicilegus</name>
    <name type="common">Mound-building mouse</name>
    <dbReference type="NCBI Taxonomy" id="10103"/>
    <lineage>
        <taxon>Eukaryota</taxon>
        <taxon>Metazoa</taxon>
        <taxon>Chordata</taxon>
        <taxon>Craniata</taxon>
        <taxon>Vertebrata</taxon>
        <taxon>Euteleostomi</taxon>
        <taxon>Mammalia</taxon>
        <taxon>Eutheria</taxon>
        <taxon>Euarchontoglires</taxon>
        <taxon>Glires</taxon>
        <taxon>Rodentia</taxon>
        <taxon>Myomorpha</taxon>
        <taxon>Muroidea</taxon>
        <taxon>Muridae</taxon>
        <taxon>Murinae</taxon>
        <taxon>Mus</taxon>
        <taxon>Mus</taxon>
    </lineage>
</organism>
<dbReference type="Proteomes" id="UP000694415">
    <property type="component" value="Unplaced"/>
</dbReference>
<dbReference type="Ensembl" id="ENSMSIT00000044601.1">
    <property type="protein sequence ID" value="ENSMSIP00000035405.1"/>
    <property type="gene ID" value="ENSMSIG00000029444.1"/>
</dbReference>
<dbReference type="AlphaFoldDB" id="A0A8C6IF41"/>
<protein>
    <submittedName>
        <fullName evidence="1">Transducin-like enhancer of split 6</fullName>
    </submittedName>
</protein>
<keyword evidence="2" id="KW-1185">Reference proteome</keyword>
<name>A0A8C6IF41_MUSSI</name>
<dbReference type="GeneTree" id="ENSGT01030000234519"/>
<sequence length="101" mass="11159">MTSHRQSSGTFGGILPSTLSSRYLSIVNQLPEEFSSVVSEMMVHLDNIFSLFFEIGSQSRSIVKDDPELLILLPQLLKGRVNKCAPPCLDVKLLPGDRALQ</sequence>
<reference evidence="1" key="2">
    <citation type="submission" date="2025-09" db="UniProtKB">
        <authorList>
            <consortium name="Ensembl"/>
        </authorList>
    </citation>
    <scope>IDENTIFICATION</scope>
</reference>
<proteinExistence type="predicted"/>
<reference evidence="1" key="1">
    <citation type="submission" date="2025-08" db="UniProtKB">
        <authorList>
            <consortium name="Ensembl"/>
        </authorList>
    </citation>
    <scope>IDENTIFICATION</scope>
</reference>
<evidence type="ECO:0000313" key="2">
    <source>
        <dbReference type="Proteomes" id="UP000694415"/>
    </source>
</evidence>
<accession>A0A8C6IF41</accession>
<evidence type="ECO:0000313" key="1">
    <source>
        <dbReference type="Ensembl" id="ENSMSIP00000035405.1"/>
    </source>
</evidence>